<protein>
    <submittedName>
        <fullName evidence="5">M23 family metallopeptidase</fullName>
    </submittedName>
</protein>
<dbReference type="Pfam" id="PF01551">
    <property type="entry name" value="Peptidase_M23"/>
    <property type="match status" value="1"/>
</dbReference>
<dbReference type="RefSeq" id="WP_268051042.1">
    <property type="nucleotide sequence ID" value="NZ_JAPQES010000006.1"/>
</dbReference>
<gene>
    <name evidence="5" type="ORF">OXH55_15870</name>
</gene>
<dbReference type="PANTHER" id="PTHR21666">
    <property type="entry name" value="PEPTIDASE-RELATED"/>
    <property type="match status" value="1"/>
</dbReference>
<name>A0ABT4CSR0_9CLOT</name>
<accession>A0ABT4CSR0</accession>
<keyword evidence="3" id="KW-1133">Transmembrane helix</keyword>
<keyword evidence="6" id="KW-1185">Reference proteome</keyword>
<dbReference type="InterPro" id="IPR011055">
    <property type="entry name" value="Dup_hybrid_motif"/>
</dbReference>
<dbReference type="Proteomes" id="UP001079657">
    <property type="component" value="Unassembled WGS sequence"/>
</dbReference>
<dbReference type="SUPFAM" id="SSF51261">
    <property type="entry name" value="Duplicated hybrid motif"/>
    <property type="match status" value="1"/>
</dbReference>
<evidence type="ECO:0000256" key="3">
    <source>
        <dbReference type="SAM" id="Phobius"/>
    </source>
</evidence>
<feature type="coiled-coil region" evidence="2">
    <location>
        <begin position="44"/>
        <end position="71"/>
    </location>
</feature>
<dbReference type="InterPro" id="IPR050570">
    <property type="entry name" value="Cell_wall_metabolism_enzyme"/>
</dbReference>
<evidence type="ECO:0000256" key="2">
    <source>
        <dbReference type="SAM" id="Coils"/>
    </source>
</evidence>
<feature type="domain" description="M23ase beta-sheet core" evidence="4">
    <location>
        <begin position="162"/>
        <end position="257"/>
    </location>
</feature>
<evidence type="ECO:0000313" key="5">
    <source>
        <dbReference type="EMBL" id="MCY6372113.1"/>
    </source>
</evidence>
<comment type="caution">
    <text evidence="5">The sequence shown here is derived from an EMBL/GenBank/DDBJ whole genome shotgun (WGS) entry which is preliminary data.</text>
</comment>
<keyword evidence="3" id="KW-0472">Membrane</keyword>
<reference evidence="5" key="1">
    <citation type="submission" date="2022-12" db="EMBL/GenBank/DDBJ databases">
        <authorList>
            <person name="Wang J."/>
        </authorList>
    </citation>
    <scope>NUCLEOTIDE SEQUENCE</scope>
    <source>
        <strain evidence="5">HY-42-06</strain>
    </source>
</reference>
<dbReference type="PANTHER" id="PTHR21666:SF289">
    <property type="entry name" value="L-ALA--D-GLU ENDOPEPTIDASE"/>
    <property type="match status" value="1"/>
</dbReference>
<evidence type="ECO:0000259" key="4">
    <source>
        <dbReference type="Pfam" id="PF01551"/>
    </source>
</evidence>
<dbReference type="EMBL" id="JAPQES010000006">
    <property type="protein sequence ID" value="MCY6372113.1"/>
    <property type="molecule type" value="Genomic_DNA"/>
</dbReference>
<dbReference type="Gene3D" id="2.70.70.10">
    <property type="entry name" value="Glucose Permease (Domain IIA)"/>
    <property type="match status" value="1"/>
</dbReference>
<dbReference type="CDD" id="cd12797">
    <property type="entry name" value="M23_peptidase"/>
    <property type="match status" value="1"/>
</dbReference>
<sequence length="261" mass="29733">MNYIYKFEKKVHFIIVILITLILCLVFYLEYKPNAYEIRMNNECIAYVKNIEAFEASIKDLEKELNKKFKKFKFTDKFTYSKIHIEYKYLTSKNDIEKNIINNSKTKVEPIEIKKTTEIKKSTQIKQNTVKEKAKVAATNKIRLLRPCNGRVSSSFGMRNGKMHKGMDIANHMGSTIHSAYDGVVSYAGWISGYGKVIKIDHGGGLETTYAHCSSINVKKNQHVKKGDKIGEVGSTGRSTGPHVHFEVRVNGVPQNPAKYV</sequence>
<evidence type="ECO:0000256" key="1">
    <source>
        <dbReference type="ARBA" id="ARBA00022729"/>
    </source>
</evidence>
<dbReference type="InterPro" id="IPR016047">
    <property type="entry name" value="M23ase_b-sheet_dom"/>
</dbReference>
<keyword evidence="2" id="KW-0175">Coiled coil</keyword>
<evidence type="ECO:0000313" key="6">
    <source>
        <dbReference type="Proteomes" id="UP001079657"/>
    </source>
</evidence>
<proteinExistence type="predicted"/>
<feature type="transmembrane region" description="Helical" evidence="3">
    <location>
        <begin position="12"/>
        <end position="31"/>
    </location>
</feature>
<keyword evidence="1" id="KW-0732">Signal</keyword>
<organism evidence="5 6">
    <name type="scientific">Clostridium ganghwense</name>
    <dbReference type="NCBI Taxonomy" id="312089"/>
    <lineage>
        <taxon>Bacteria</taxon>
        <taxon>Bacillati</taxon>
        <taxon>Bacillota</taxon>
        <taxon>Clostridia</taxon>
        <taxon>Eubacteriales</taxon>
        <taxon>Clostridiaceae</taxon>
        <taxon>Clostridium</taxon>
    </lineage>
</organism>
<keyword evidence="3" id="KW-0812">Transmembrane</keyword>